<proteinExistence type="predicted"/>
<evidence type="ECO:0000256" key="4">
    <source>
        <dbReference type="SAM" id="MobiDB-lite"/>
    </source>
</evidence>
<dbReference type="PROSITE" id="PS01117">
    <property type="entry name" value="HTH_MARR_1"/>
    <property type="match status" value="1"/>
</dbReference>
<protein>
    <recommendedName>
        <fullName evidence="5">HTH marR-type domain-containing protein</fullName>
    </recommendedName>
</protein>
<dbReference type="Pfam" id="PF12802">
    <property type="entry name" value="MarR_2"/>
    <property type="match status" value="1"/>
</dbReference>
<dbReference type="AlphaFoldDB" id="A0A917FGW6"/>
<dbReference type="GO" id="GO:0003700">
    <property type="term" value="F:DNA-binding transcription factor activity"/>
    <property type="evidence" value="ECO:0007669"/>
    <property type="project" value="InterPro"/>
</dbReference>
<dbReference type="InterPro" id="IPR023187">
    <property type="entry name" value="Tscrpt_reg_MarR-type_CS"/>
</dbReference>
<dbReference type="EMBL" id="BMCT01000007">
    <property type="protein sequence ID" value="GGF78734.1"/>
    <property type="molecule type" value="Genomic_DNA"/>
</dbReference>
<dbReference type="Proteomes" id="UP000606044">
    <property type="component" value="Unassembled WGS sequence"/>
</dbReference>
<dbReference type="InterPro" id="IPR036390">
    <property type="entry name" value="WH_DNA-bd_sf"/>
</dbReference>
<evidence type="ECO:0000313" key="7">
    <source>
        <dbReference type="Proteomes" id="UP000606044"/>
    </source>
</evidence>
<dbReference type="PANTHER" id="PTHR33164:SF64">
    <property type="entry name" value="TRANSCRIPTIONAL REGULATOR SLYA"/>
    <property type="match status" value="1"/>
</dbReference>
<accession>A0A917FGW6</accession>
<evidence type="ECO:0000256" key="3">
    <source>
        <dbReference type="ARBA" id="ARBA00023163"/>
    </source>
</evidence>
<comment type="caution">
    <text evidence="6">The sequence shown here is derived from an EMBL/GenBank/DDBJ whole genome shotgun (WGS) entry which is preliminary data.</text>
</comment>
<keyword evidence="2" id="KW-0238">DNA-binding</keyword>
<dbReference type="InterPro" id="IPR000835">
    <property type="entry name" value="HTH_MarR-typ"/>
</dbReference>
<dbReference type="RefSeq" id="WP_244644586.1">
    <property type="nucleotide sequence ID" value="NZ_BMCT01000007.1"/>
</dbReference>
<dbReference type="InterPro" id="IPR039422">
    <property type="entry name" value="MarR/SlyA-like"/>
</dbReference>
<evidence type="ECO:0000313" key="6">
    <source>
        <dbReference type="EMBL" id="GGF78734.1"/>
    </source>
</evidence>
<feature type="compositionally biased region" description="Basic and acidic residues" evidence="4">
    <location>
        <begin position="19"/>
        <end position="29"/>
    </location>
</feature>
<feature type="domain" description="HTH marR-type" evidence="5">
    <location>
        <begin position="29"/>
        <end position="162"/>
    </location>
</feature>
<keyword evidence="1" id="KW-0805">Transcription regulation</keyword>
<dbReference type="InterPro" id="IPR036388">
    <property type="entry name" value="WH-like_DNA-bd_sf"/>
</dbReference>
<dbReference type="SUPFAM" id="SSF46785">
    <property type="entry name" value="Winged helix' DNA-binding domain"/>
    <property type="match status" value="1"/>
</dbReference>
<evidence type="ECO:0000256" key="2">
    <source>
        <dbReference type="ARBA" id="ARBA00023125"/>
    </source>
</evidence>
<reference evidence="6" key="2">
    <citation type="submission" date="2020-09" db="EMBL/GenBank/DDBJ databases">
        <authorList>
            <person name="Sun Q."/>
            <person name="Sedlacek I."/>
        </authorList>
    </citation>
    <scope>NUCLEOTIDE SEQUENCE</scope>
    <source>
        <strain evidence="6">CCM 7897</strain>
    </source>
</reference>
<dbReference type="PRINTS" id="PR00598">
    <property type="entry name" value="HTHMARR"/>
</dbReference>
<name>A0A917FGW6_9HYPH</name>
<keyword evidence="3" id="KW-0804">Transcription</keyword>
<dbReference type="PROSITE" id="PS50995">
    <property type="entry name" value="HTH_MARR_2"/>
    <property type="match status" value="1"/>
</dbReference>
<sequence>MAQRPHKARAVTAPAQKTPTEKSPAETARDRMGIRLALAARAWRRRLDASFSALGLTDATWAPLIHLAEHGDGITQKELAARVGLDASTLVRLIDMLETRDLVRRETDLDDRRIRHIHLTPNGHGLLAQMHAARRSLEADLLADLSDQDIATLGGLLTRIEQRLGGAAG</sequence>
<gene>
    <name evidence="6" type="ORF">GCM10007301_43430</name>
</gene>
<evidence type="ECO:0000259" key="5">
    <source>
        <dbReference type="PROSITE" id="PS50995"/>
    </source>
</evidence>
<dbReference type="GO" id="GO:0006950">
    <property type="term" value="P:response to stress"/>
    <property type="evidence" value="ECO:0007669"/>
    <property type="project" value="TreeGrafter"/>
</dbReference>
<feature type="region of interest" description="Disordered" evidence="4">
    <location>
        <begin position="1"/>
        <end position="29"/>
    </location>
</feature>
<reference evidence="6" key="1">
    <citation type="journal article" date="2014" name="Int. J. Syst. Evol. Microbiol.">
        <title>Complete genome sequence of Corynebacterium casei LMG S-19264T (=DSM 44701T), isolated from a smear-ripened cheese.</title>
        <authorList>
            <consortium name="US DOE Joint Genome Institute (JGI-PGF)"/>
            <person name="Walter F."/>
            <person name="Albersmeier A."/>
            <person name="Kalinowski J."/>
            <person name="Ruckert C."/>
        </authorList>
    </citation>
    <scope>NUCLEOTIDE SEQUENCE</scope>
    <source>
        <strain evidence="6">CCM 7897</strain>
    </source>
</reference>
<dbReference type="SMART" id="SM00347">
    <property type="entry name" value="HTH_MARR"/>
    <property type="match status" value="1"/>
</dbReference>
<dbReference type="GO" id="GO:0003677">
    <property type="term" value="F:DNA binding"/>
    <property type="evidence" value="ECO:0007669"/>
    <property type="project" value="UniProtKB-KW"/>
</dbReference>
<evidence type="ECO:0000256" key="1">
    <source>
        <dbReference type="ARBA" id="ARBA00023015"/>
    </source>
</evidence>
<dbReference type="Gene3D" id="1.10.10.10">
    <property type="entry name" value="Winged helix-like DNA-binding domain superfamily/Winged helix DNA-binding domain"/>
    <property type="match status" value="1"/>
</dbReference>
<dbReference type="PANTHER" id="PTHR33164">
    <property type="entry name" value="TRANSCRIPTIONAL REGULATOR, MARR FAMILY"/>
    <property type="match status" value="1"/>
</dbReference>
<keyword evidence="7" id="KW-1185">Reference proteome</keyword>
<organism evidence="6 7">
    <name type="scientific">Azorhizobium oxalatiphilum</name>
    <dbReference type="NCBI Taxonomy" id="980631"/>
    <lineage>
        <taxon>Bacteria</taxon>
        <taxon>Pseudomonadati</taxon>
        <taxon>Pseudomonadota</taxon>
        <taxon>Alphaproteobacteria</taxon>
        <taxon>Hyphomicrobiales</taxon>
        <taxon>Xanthobacteraceae</taxon>
        <taxon>Azorhizobium</taxon>
    </lineage>
</organism>